<evidence type="ECO:0000313" key="2">
    <source>
        <dbReference type="EMBL" id="KAF2012846.1"/>
    </source>
</evidence>
<name>A0A6A5XJ04_9PLEO</name>
<dbReference type="SUPFAM" id="SSF56112">
    <property type="entry name" value="Protein kinase-like (PK-like)"/>
    <property type="match status" value="1"/>
</dbReference>
<evidence type="ECO:0000313" key="3">
    <source>
        <dbReference type="Proteomes" id="UP000799778"/>
    </source>
</evidence>
<keyword evidence="3" id="KW-1185">Reference proteome</keyword>
<dbReference type="OrthoDB" id="25129at2759"/>
<dbReference type="Gene3D" id="3.30.200.20">
    <property type="entry name" value="Phosphorylase Kinase, domain 1"/>
    <property type="match status" value="1"/>
</dbReference>
<dbReference type="EMBL" id="ML978072">
    <property type="protein sequence ID" value="KAF2012846.1"/>
    <property type="molecule type" value="Genomic_DNA"/>
</dbReference>
<dbReference type="InterPro" id="IPR002575">
    <property type="entry name" value="Aminoglycoside_PTrfase"/>
</dbReference>
<protein>
    <recommendedName>
        <fullName evidence="1">Aminoglycoside phosphotransferase domain-containing protein</fullName>
    </recommendedName>
</protein>
<organism evidence="2 3">
    <name type="scientific">Aaosphaeria arxii CBS 175.79</name>
    <dbReference type="NCBI Taxonomy" id="1450172"/>
    <lineage>
        <taxon>Eukaryota</taxon>
        <taxon>Fungi</taxon>
        <taxon>Dikarya</taxon>
        <taxon>Ascomycota</taxon>
        <taxon>Pezizomycotina</taxon>
        <taxon>Dothideomycetes</taxon>
        <taxon>Pleosporomycetidae</taxon>
        <taxon>Pleosporales</taxon>
        <taxon>Pleosporales incertae sedis</taxon>
        <taxon>Aaosphaeria</taxon>
    </lineage>
</organism>
<gene>
    <name evidence="2" type="ORF">BU24DRAFT_425453</name>
</gene>
<dbReference type="GeneID" id="54286141"/>
<dbReference type="Proteomes" id="UP000799778">
    <property type="component" value="Unassembled WGS sequence"/>
</dbReference>
<dbReference type="InterPro" id="IPR011009">
    <property type="entry name" value="Kinase-like_dom_sf"/>
</dbReference>
<proteinExistence type="predicted"/>
<reference evidence="2" key="1">
    <citation type="journal article" date="2020" name="Stud. Mycol.">
        <title>101 Dothideomycetes genomes: a test case for predicting lifestyles and emergence of pathogens.</title>
        <authorList>
            <person name="Haridas S."/>
            <person name="Albert R."/>
            <person name="Binder M."/>
            <person name="Bloem J."/>
            <person name="Labutti K."/>
            <person name="Salamov A."/>
            <person name="Andreopoulos B."/>
            <person name="Baker S."/>
            <person name="Barry K."/>
            <person name="Bills G."/>
            <person name="Bluhm B."/>
            <person name="Cannon C."/>
            <person name="Castanera R."/>
            <person name="Culley D."/>
            <person name="Daum C."/>
            <person name="Ezra D."/>
            <person name="Gonzalez J."/>
            <person name="Henrissat B."/>
            <person name="Kuo A."/>
            <person name="Liang C."/>
            <person name="Lipzen A."/>
            <person name="Lutzoni F."/>
            <person name="Magnuson J."/>
            <person name="Mondo S."/>
            <person name="Nolan M."/>
            <person name="Ohm R."/>
            <person name="Pangilinan J."/>
            <person name="Park H.-J."/>
            <person name="Ramirez L."/>
            <person name="Alfaro M."/>
            <person name="Sun H."/>
            <person name="Tritt A."/>
            <person name="Yoshinaga Y."/>
            <person name="Zwiers L.-H."/>
            <person name="Turgeon B."/>
            <person name="Goodwin S."/>
            <person name="Spatafora J."/>
            <person name="Crous P."/>
            <person name="Grigoriev I."/>
        </authorList>
    </citation>
    <scope>NUCLEOTIDE SEQUENCE</scope>
    <source>
        <strain evidence="2">CBS 175.79</strain>
    </source>
</reference>
<accession>A0A6A5XJ04</accession>
<sequence length="351" mass="39451">MTAIVDLTTEQGLGAYLSKRLIEYEDIVMLTGDGQKNIYKHAAPYLHSNNDFAFDPTRMDYESHALQTLAPLPVATLPKAKVHAVGWHSYDQEHKLLCIEDGGTRNLKTAYIDESLDIPQIGQDLGNWVASLHLSTVKTPLSLQDPHDLGSNNPVGVSIYRHTYNNLHIALAKYDYDVGLAKLINEEYGSKLATDNECICHGDLWPGNVLVKLDETGESHAELTVVDWEMVRRGTSATDVAQFAAEAFLLNRFHAKRPLLSNFFKAYFKAREGEGIPLGRGWAKRVLIHWAVHIAYWPIRVKWVGEEGTRKLVDLGVSMLKALLADDWDQVRTSELLQDIIPQWEAVLSRP</sequence>
<dbReference type="RefSeq" id="XP_033381185.1">
    <property type="nucleotide sequence ID" value="XM_033528744.1"/>
</dbReference>
<dbReference type="AlphaFoldDB" id="A0A6A5XJ04"/>
<evidence type="ECO:0000259" key="1">
    <source>
        <dbReference type="Pfam" id="PF01636"/>
    </source>
</evidence>
<dbReference type="Gene3D" id="3.90.1200.10">
    <property type="match status" value="1"/>
</dbReference>
<feature type="domain" description="Aminoglycoside phosphotransferase" evidence="1">
    <location>
        <begin position="58"/>
        <end position="268"/>
    </location>
</feature>
<dbReference type="Pfam" id="PF01636">
    <property type="entry name" value="APH"/>
    <property type="match status" value="1"/>
</dbReference>